<dbReference type="Gene3D" id="6.10.140.2220">
    <property type="match status" value="1"/>
</dbReference>
<keyword evidence="7" id="KW-1185">Reference proteome</keyword>
<reference evidence="6" key="1">
    <citation type="submission" date="2023-03" db="EMBL/GenBank/DDBJ databases">
        <title>Massive genome expansion in bonnet fungi (Mycena s.s.) driven by repeated elements and novel gene families across ecological guilds.</title>
        <authorList>
            <consortium name="Lawrence Berkeley National Laboratory"/>
            <person name="Harder C.B."/>
            <person name="Miyauchi S."/>
            <person name="Viragh M."/>
            <person name="Kuo A."/>
            <person name="Thoen E."/>
            <person name="Andreopoulos B."/>
            <person name="Lu D."/>
            <person name="Skrede I."/>
            <person name="Drula E."/>
            <person name="Henrissat B."/>
            <person name="Morin E."/>
            <person name="Kohler A."/>
            <person name="Barry K."/>
            <person name="LaButti K."/>
            <person name="Morin E."/>
            <person name="Salamov A."/>
            <person name="Lipzen A."/>
            <person name="Mereny Z."/>
            <person name="Hegedus B."/>
            <person name="Baldrian P."/>
            <person name="Stursova M."/>
            <person name="Weitz H."/>
            <person name="Taylor A."/>
            <person name="Grigoriev I.V."/>
            <person name="Nagy L.G."/>
            <person name="Martin F."/>
            <person name="Kauserud H."/>
        </authorList>
    </citation>
    <scope>NUCLEOTIDE SEQUENCE</scope>
    <source>
        <strain evidence="6">CBHHK002</strain>
    </source>
</reference>
<gene>
    <name evidence="6" type="ORF">DFH08DRAFT_1079068</name>
</gene>
<evidence type="ECO:0000256" key="2">
    <source>
        <dbReference type="ARBA" id="ARBA00022771"/>
    </source>
</evidence>
<dbReference type="GO" id="GO:0008270">
    <property type="term" value="F:zinc ion binding"/>
    <property type="evidence" value="ECO:0007669"/>
    <property type="project" value="UniProtKB-KW"/>
</dbReference>
<proteinExistence type="predicted"/>
<feature type="domain" description="MYND-type" evidence="5">
    <location>
        <begin position="20"/>
        <end position="61"/>
    </location>
</feature>
<comment type="caution">
    <text evidence="6">The sequence shown here is derived from an EMBL/GenBank/DDBJ whole genome shotgun (WGS) entry which is preliminary data.</text>
</comment>
<keyword evidence="2 4" id="KW-0863">Zinc-finger</keyword>
<keyword evidence="1" id="KW-0479">Metal-binding</keyword>
<sequence>MPSYLADSFVHRLTDHTCALPECNNSKSQGASMRLCNQCKTIYYCSRECQRAHWKQHKPWCKKQALKLVHEAEVHGDVGADFELWRVAMTPTLFQWICIYGLAVYCHPNDIWTKFVVLSIRPRHPRPSNARKLFLCEDIRVVDRAAARAEPRLLGGDPVAVDEMLASCREQDEQAKRLGEVGAAVLLIHIDTAAGDLVRGMPVIIRQAALGFEELVGWEGLMKDIIDGGASIKHQIAKKERRGEL</sequence>
<organism evidence="6 7">
    <name type="scientific">Mycena albidolilacea</name>
    <dbReference type="NCBI Taxonomy" id="1033008"/>
    <lineage>
        <taxon>Eukaryota</taxon>
        <taxon>Fungi</taxon>
        <taxon>Dikarya</taxon>
        <taxon>Basidiomycota</taxon>
        <taxon>Agaricomycotina</taxon>
        <taxon>Agaricomycetes</taxon>
        <taxon>Agaricomycetidae</taxon>
        <taxon>Agaricales</taxon>
        <taxon>Marasmiineae</taxon>
        <taxon>Mycenaceae</taxon>
        <taxon>Mycena</taxon>
    </lineage>
</organism>
<evidence type="ECO:0000256" key="3">
    <source>
        <dbReference type="ARBA" id="ARBA00022833"/>
    </source>
</evidence>
<evidence type="ECO:0000313" key="7">
    <source>
        <dbReference type="Proteomes" id="UP001218218"/>
    </source>
</evidence>
<name>A0AAD7A603_9AGAR</name>
<accession>A0AAD7A603</accession>
<keyword evidence="3" id="KW-0862">Zinc</keyword>
<dbReference type="Pfam" id="PF01753">
    <property type="entry name" value="zf-MYND"/>
    <property type="match status" value="1"/>
</dbReference>
<dbReference type="PROSITE" id="PS50865">
    <property type="entry name" value="ZF_MYND_2"/>
    <property type="match status" value="1"/>
</dbReference>
<evidence type="ECO:0000256" key="1">
    <source>
        <dbReference type="ARBA" id="ARBA00022723"/>
    </source>
</evidence>
<evidence type="ECO:0000256" key="4">
    <source>
        <dbReference type="PROSITE-ProRule" id="PRU00134"/>
    </source>
</evidence>
<dbReference type="InterPro" id="IPR002893">
    <property type="entry name" value="Znf_MYND"/>
</dbReference>
<dbReference type="AlphaFoldDB" id="A0AAD7A603"/>
<dbReference type="SUPFAM" id="SSF144232">
    <property type="entry name" value="HIT/MYND zinc finger-like"/>
    <property type="match status" value="1"/>
</dbReference>
<evidence type="ECO:0000259" key="5">
    <source>
        <dbReference type="PROSITE" id="PS50865"/>
    </source>
</evidence>
<evidence type="ECO:0000313" key="6">
    <source>
        <dbReference type="EMBL" id="KAJ7349668.1"/>
    </source>
</evidence>
<dbReference type="EMBL" id="JARIHO010000015">
    <property type="protein sequence ID" value="KAJ7349668.1"/>
    <property type="molecule type" value="Genomic_DNA"/>
</dbReference>
<dbReference type="Proteomes" id="UP001218218">
    <property type="component" value="Unassembled WGS sequence"/>
</dbReference>
<protein>
    <recommendedName>
        <fullName evidence="5">MYND-type domain-containing protein</fullName>
    </recommendedName>
</protein>